<reference evidence="9" key="1">
    <citation type="submission" date="2021-01" db="EMBL/GenBank/DDBJ databases">
        <title>Genomic Encyclopedia of Type Strains, Phase IV (KMG-IV): sequencing the most valuable type-strain genomes for metagenomic binning, comparative biology and taxonomic classification.</title>
        <authorList>
            <person name="Goeker M."/>
        </authorList>
    </citation>
    <scope>NUCLEOTIDE SEQUENCE</scope>
    <source>
        <strain evidence="9">DSM 25523</strain>
    </source>
</reference>
<feature type="transmembrane region" description="Helical" evidence="7">
    <location>
        <begin position="32"/>
        <end position="51"/>
    </location>
</feature>
<dbReference type="AlphaFoldDB" id="A0A939BS06"/>
<comment type="subcellular location">
    <subcellularLocation>
        <location evidence="1">Cell membrane</location>
        <topology evidence="1">Multi-pass membrane protein</topology>
    </subcellularLocation>
</comment>
<sequence length="236" mass="27295">MELATILLRTLLTYFFILMLLRLMGKRELGKLSVFDVVISIMLAEMAVMTIENVKEPMLNFFLPMMLIAVLEIIMAFISLRSKRFRDIVDGTPELIIENGEIREDVMRRNRMNMDDLLVHLRQKNIKNVADVEFALLEPTGQMSVFPKPDKDSVTRGDFHFPPPKRSSSVKFNGLPTPLIMDGQILEEGLQRIGQNKFWLKQKIRHRGIKKVQDISFCCIDDQGNIHIDIKDKPRP</sequence>
<evidence type="ECO:0000256" key="6">
    <source>
        <dbReference type="ARBA" id="ARBA00023136"/>
    </source>
</evidence>
<feature type="domain" description="YetF C-terminal" evidence="8">
    <location>
        <begin position="81"/>
        <end position="219"/>
    </location>
</feature>
<comment type="similarity">
    <text evidence="2">Belongs to the UPF0702 family.</text>
</comment>
<evidence type="ECO:0000256" key="3">
    <source>
        <dbReference type="ARBA" id="ARBA00022475"/>
    </source>
</evidence>
<evidence type="ECO:0000256" key="5">
    <source>
        <dbReference type="ARBA" id="ARBA00022989"/>
    </source>
</evidence>
<evidence type="ECO:0000256" key="4">
    <source>
        <dbReference type="ARBA" id="ARBA00022692"/>
    </source>
</evidence>
<accession>A0A939BS06</accession>
<feature type="transmembrane region" description="Helical" evidence="7">
    <location>
        <begin position="6"/>
        <end position="25"/>
    </location>
</feature>
<evidence type="ECO:0000259" key="8">
    <source>
        <dbReference type="Pfam" id="PF04239"/>
    </source>
</evidence>
<dbReference type="Proteomes" id="UP000717624">
    <property type="component" value="Unassembled WGS sequence"/>
</dbReference>
<organism evidence="9 10">
    <name type="scientific">Brevibacillus fulvus</name>
    <dbReference type="NCBI Taxonomy" id="1125967"/>
    <lineage>
        <taxon>Bacteria</taxon>
        <taxon>Bacillati</taxon>
        <taxon>Bacillota</taxon>
        <taxon>Bacilli</taxon>
        <taxon>Bacillales</taxon>
        <taxon>Paenibacillaceae</taxon>
        <taxon>Brevibacillus</taxon>
    </lineage>
</organism>
<keyword evidence="4 7" id="KW-0812">Transmembrane</keyword>
<evidence type="ECO:0000256" key="2">
    <source>
        <dbReference type="ARBA" id="ARBA00006448"/>
    </source>
</evidence>
<protein>
    <submittedName>
        <fullName evidence="9">Uncharacterized membrane protein YcaP (DUF421 family)</fullName>
    </submittedName>
</protein>
<evidence type="ECO:0000256" key="1">
    <source>
        <dbReference type="ARBA" id="ARBA00004651"/>
    </source>
</evidence>
<dbReference type="RefSeq" id="WP_204517693.1">
    <property type="nucleotide sequence ID" value="NZ_BAABIN010000007.1"/>
</dbReference>
<dbReference type="Pfam" id="PF04239">
    <property type="entry name" value="DUF421"/>
    <property type="match status" value="1"/>
</dbReference>
<comment type="caution">
    <text evidence="9">The sequence shown here is derived from an EMBL/GenBank/DDBJ whole genome shotgun (WGS) entry which is preliminary data.</text>
</comment>
<keyword evidence="6 7" id="KW-0472">Membrane</keyword>
<dbReference type="InterPro" id="IPR007353">
    <property type="entry name" value="DUF421"/>
</dbReference>
<keyword evidence="10" id="KW-1185">Reference proteome</keyword>
<evidence type="ECO:0000256" key="7">
    <source>
        <dbReference type="SAM" id="Phobius"/>
    </source>
</evidence>
<dbReference type="PANTHER" id="PTHR34582:SF6">
    <property type="entry name" value="UPF0702 TRANSMEMBRANE PROTEIN YCAP"/>
    <property type="match status" value="1"/>
</dbReference>
<feature type="transmembrane region" description="Helical" evidence="7">
    <location>
        <begin position="57"/>
        <end position="78"/>
    </location>
</feature>
<proteinExistence type="inferred from homology"/>
<dbReference type="Gene3D" id="3.30.240.20">
    <property type="entry name" value="bsu07140 like domains"/>
    <property type="match status" value="2"/>
</dbReference>
<dbReference type="PANTHER" id="PTHR34582">
    <property type="entry name" value="UPF0702 TRANSMEMBRANE PROTEIN YCAP"/>
    <property type="match status" value="1"/>
</dbReference>
<dbReference type="EMBL" id="JAFBEB010000004">
    <property type="protein sequence ID" value="MBM7589983.1"/>
    <property type="molecule type" value="Genomic_DNA"/>
</dbReference>
<keyword evidence="3" id="KW-1003">Cell membrane</keyword>
<keyword evidence="5 7" id="KW-1133">Transmembrane helix</keyword>
<dbReference type="InterPro" id="IPR023090">
    <property type="entry name" value="UPF0702_alpha/beta_dom_sf"/>
</dbReference>
<name>A0A939BS06_9BACL</name>
<gene>
    <name evidence="9" type="ORF">JOD01_001584</name>
</gene>
<evidence type="ECO:0000313" key="9">
    <source>
        <dbReference type="EMBL" id="MBM7589983.1"/>
    </source>
</evidence>
<dbReference type="GO" id="GO:0005886">
    <property type="term" value="C:plasma membrane"/>
    <property type="evidence" value="ECO:0007669"/>
    <property type="project" value="UniProtKB-SubCell"/>
</dbReference>
<evidence type="ECO:0000313" key="10">
    <source>
        <dbReference type="Proteomes" id="UP000717624"/>
    </source>
</evidence>